<dbReference type="EMBL" id="KN726190">
    <property type="protein sequence ID" value="KIH69272.1"/>
    <property type="molecule type" value="Genomic_DNA"/>
</dbReference>
<proteinExistence type="predicted"/>
<sequence>MQNKSPRIASEKKRYTRHTWMGDHSCNIISLFSLSVSEWIHRSGCVGFVLSIHTFRFFVISGFLVAMILRKNDHLDVSSIGLFYYRR</sequence>
<name>A0A0C2E1L5_9BILA</name>
<keyword evidence="1" id="KW-0472">Membrane</keyword>
<feature type="transmembrane region" description="Helical" evidence="1">
    <location>
        <begin position="46"/>
        <end position="69"/>
    </location>
</feature>
<keyword evidence="3" id="KW-1185">Reference proteome</keyword>
<reference evidence="2 3" key="1">
    <citation type="submission" date="2013-12" db="EMBL/GenBank/DDBJ databases">
        <title>Draft genome of the parsitic nematode Ancylostoma duodenale.</title>
        <authorList>
            <person name="Mitreva M."/>
        </authorList>
    </citation>
    <scope>NUCLEOTIDE SEQUENCE [LARGE SCALE GENOMIC DNA]</scope>
    <source>
        <strain evidence="2 3">Zhejiang</strain>
    </source>
</reference>
<dbReference type="OrthoDB" id="92766at2759"/>
<dbReference type="AlphaFoldDB" id="A0A0C2E1L5"/>
<keyword evidence="1" id="KW-1133">Transmembrane helix</keyword>
<dbReference type="Proteomes" id="UP000054047">
    <property type="component" value="Unassembled WGS sequence"/>
</dbReference>
<organism evidence="2 3">
    <name type="scientific">Ancylostoma duodenale</name>
    <dbReference type="NCBI Taxonomy" id="51022"/>
    <lineage>
        <taxon>Eukaryota</taxon>
        <taxon>Metazoa</taxon>
        <taxon>Ecdysozoa</taxon>
        <taxon>Nematoda</taxon>
        <taxon>Chromadorea</taxon>
        <taxon>Rhabditida</taxon>
        <taxon>Rhabditina</taxon>
        <taxon>Rhabditomorpha</taxon>
        <taxon>Strongyloidea</taxon>
        <taxon>Ancylostomatidae</taxon>
        <taxon>Ancylostomatinae</taxon>
        <taxon>Ancylostoma</taxon>
    </lineage>
</organism>
<protein>
    <submittedName>
        <fullName evidence="2">Uncharacterized protein</fullName>
    </submittedName>
</protein>
<evidence type="ECO:0000313" key="2">
    <source>
        <dbReference type="EMBL" id="KIH69272.1"/>
    </source>
</evidence>
<keyword evidence="1" id="KW-0812">Transmembrane</keyword>
<evidence type="ECO:0000256" key="1">
    <source>
        <dbReference type="SAM" id="Phobius"/>
    </source>
</evidence>
<gene>
    <name evidence="2" type="ORF">ANCDUO_00387</name>
</gene>
<accession>A0A0C2E1L5</accession>
<evidence type="ECO:0000313" key="3">
    <source>
        <dbReference type="Proteomes" id="UP000054047"/>
    </source>
</evidence>